<gene>
    <name evidence="1" type="ORF">DJ018_12685</name>
</gene>
<protein>
    <submittedName>
        <fullName evidence="1">Methyltransferase</fullName>
    </submittedName>
</protein>
<dbReference type="EMBL" id="QFYR01000003">
    <property type="protein sequence ID" value="RAK52410.1"/>
    <property type="molecule type" value="Genomic_DNA"/>
</dbReference>
<name>A0A328ACP5_9CAUL</name>
<dbReference type="PIRSF" id="PIRSF031679">
    <property type="entry name" value="Mtase_Alr7345_prd"/>
    <property type="match status" value="1"/>
</dbReference>
<proteinExistence type="predicted"/>
<keyword evidence="1" id="KW-0489">Methyltransferase</keyword>
<organism evidence="1 2">
    <name type="scientific">Phenylobacterium deserti</name>
    <dbReference type="NCBI Taxonomy" id="1914756"/>
    <lineage>
        <taxon>Bacteria</taxon>
        <taxon>Pseudomonadati</taxon>
        <taxon>Pseudomonadota</taxon>
        <taxon>Alphaproteobacteria</taxon>
        <taxon>Caulobacterales</taxon>
        <taxon>Caulobacteraceae</taxon>
        <taxon>Phenylobacterium</taxon>
    </lineage>
</organism>
<reference evidence="2" key="1">
    <citation type="submission" date="2018-05" db="EMBL/GenBank/DDBJ databases">
        <authorList>
            <person name="Li X."/>
        </authorList>
    </citation>
    <scope>NUCLEOTIDE SEQUENCE [LARGE SCALE GENOMIC DNA]</scope>
    <source>
        <strain evidence="2">YIM 73061</strain>
    </source>
</reference>
<keyword evidence="2" id="KW-1185">Reference proteome</keyword>
<dbReference type="AlphaFoldDB" id="A0A328ACP5"/>
<dbReference type="InterPro" id="IPR029063">
    <property type="entry name" value="SAM-dependent_MTases_sf"/>
</dbReference>
<keyword evidence="1" id="KW-0808">Transferase</keyword>
<accession>A0A328ACP5</accession>
<dbReference type="GO" id="GO:0008168">
    <property type="term" value="F:methyltransferase activity"/>
    <property type="evidence" value="ECO:0007669"/>
    <property type="project" value="UniProtKB-KW"/>
</dbReference>
<comment type="caution">
    <text evidence="1">The sequence shown here is derived from an EMBL/GenBank/DDBJ whole genome shotgun (WGS) entry which is preliminary data.</text>
</comment>
<evidence type="ECO:0000313" key="2">
    <source>
        <dbReference type="Proteomes" id="UP000249725"/>
    </source>
</evidence>
<dbReference type="SUPFAM" id="SSF53335">
    <property type="entry name" value="S-adenosyl-L-methionine-dependent methyltransferases"/>
    <property type="match status" value="1"/>
</dbReference>
<dbReference type="GO" id="GO:0032259">
    <property type="term" value="P:methylation"/>
    <property type="evidence" value="ECO:0007669"/>
    <property type="project" value="UniProtKB-KW"/>
</dbReference>
<sequence length="242" mass="25732">MSVTGAALAQAHAGHAAPNAAITAALADPARPAADRERDPNRKPAEMLAFAGVGLGSKVADFIPGGGYFTRIFAKAVGPTGKVYAIISPPPANAPNPPAIRAVAADPAYGNIQVVEGDFQSFTVPEPVDVVWTSQNYHDLHQRRRNLEVAQVNKAIFNALKPGGVFIVLDHAAKAGTPVDPDDALHRIDPAAVRREVEAAGFKFEGESTVLRNAGDDHSKNVFDPAVRGKTDQFVYKFRKPR</sequence>
<dbReference type="Proteomes" id="UP000249725">
    <property type="component" value="Unassembled WGS sequence"/>
</dbReference>
<dbReference type="InterPro" id="IPR016980">
    <property type="entry name" value="S-AdoMet-dep_MeTrfase_Alr7345"/>
</dbReference>
<dbReference type="OrthoDB" id="9342567at2"/>
<dbReference type="Gene3D" id="3.40.50.150">
    <property type="entry name" value="Vaccinia Virus protein VP39"/>
    <property type="match status" value="1"/>
</dbReference>
<dbReference type="CDD" id="cd02440">
    <property type="entry name" value="AdoMet_MTases"/>
    <property type="match status" value="1"/>
</dbReference>
<evidence type="ECO:0000313" key="1">
    <source>
        <dbReference type="EMBL" id="RAK52410.1"/>
    </source>
</evidence>